<feature type="domain" description="Tubulin/FtsZ GTPase" evidence="11">
    <location>
        <begin position="24"/>
        <end position="215"/>
    </location>
</feature>
<organism evidence="13 14">
    <name type="scientific">Candidatus Iainarchaeum sp</name>
    <dbReference type="NCBI Taxonomy" id="3101447"/>
    <lineage>
        <taxon>Archaea</taxon>
        <taxon>Candidatus Iainarchaeota</taxon>
        <taxon>Candidatus Iainarchaeia</taxon>
        <taxon>Candidatus Iainarchaeales</taxon>
        <taxon>Candidatus Iainarchaeaceae</taxon>
        <taxon>Candidatus Iainarchaeum</taxon>
    </lineage>
</organism>
<dbReference type="GO" id="GO:0051258">
    <property type="term" value="P:protein polymerization"/>
    <property type="evidence" value="ECO:0007669"/>
    <property type="project" value="UniProtKB-UniRule"/>
</dbReference>
<comment type="similarity">
    <text evidence="1 8 10">Belongs to the FtsZ family.</text>
</comment>
<feature type="binding site" evidence="8">
    <location>
        <position position="150"/>
    </location>
    <ligand>
        <name>GTP</name>
        <dbReference type="ChEBI" id="CHEBI:37565"/>
    </ligand>
</feature>
<dbReference type="GO" id="GO:0005525">
    <property type="term" value="F:GTP binding"/>
    <property type="evidence" value="ECO:0007669"/>
    <property type="project" value="UniProtKB-UniRule"/>
</dbReference>
<dbReference type="InterPro" id="IPR000158">
    <property type="entry name" value="Cell_div_FtsZ"/>
</dbReference>
<dbReference type="PROSITE" id="PS01134">
    <property type="entry name" value="FTSZ_1"/>
    <property type="match status" value="1"/>
</dbReference>
<dbReference type="Pfam" id="PF12327">
    <property type="entry name" value="FtsZ_C"/>
    <property type="match status" value="1"/>
</dbReference>
<dbReference type="InterPro" id="IPR003008">
    <property type="entry name" value="Tubulin_FtsZ_GTPase"/>
</dbReference>
<dbReference type="PANTHER" id="PTHR30314">
    <property type="entry name" value="CELL DIVISION PROTEIN FTSZ-RELATED"/>
    <property type="match status" value="1"/>
</dbReference>
<keyword evidence="2 8" id="KW-0963">Cytoplasm</keyword>
<dbReference type="GO" id="GO:0005737">
    <property type="term" value="C:cytoplasm"/>
    <property type="evidence" value="ECO:0007669"/>
    <property type="project" value="UniProtKB-SubCell"/>
</dbReference>
<dbReference type="PROSITE" id="PS01135">
    <property type="entry name" value="FTSZ_2"/>
    <property type="match status" value="1"/>
</dbReference>
<feature type="domain" description="Tubulin/FtsZ 2-layer sandwich" evidence="12">
    <location>
        <begin position="217"/>
        <end position="339"/>
    </location>
</feature>
<evidence type="ECO:0000256" key="5">
    <source>
        <dbReference type="ARBA" id="ARBA00023134"/>
    </source>
</evidence>
<evidence type="ECO:0000256" key="9">
    <source>
        <dbReference type="NCBIfam" id="TIGR00065"/>
    </source>
</evidence>
<evidence type="ECO:0000256" key="10">
    <source>
        <dbReference type="RuleBase" id="RU003360"/>
    </source>
</evidence>
<dbReference type="CDD" id="cd02201">
    <property type="entry name" value="FtsZ_type1"/>
    <property type="match status" value="1"/>
</dbReference>
<comment type="caution">
    <text evidence="13">The sequence shown here is derived from an EMBL/GenBank/DDBJ whole genome shotgun (WGS) entry which is preliminary data.</text>
</comment>
<feature type="binding site" evidence="8">
    <location>
        <position position="154"/>
    </location>
    <ligand>
        <name>GTP</name>
        <dbReference type="ChEBI" id="CHEBI:37565"/>
    </ligand>
</feature>
<dbReference type="GO" id="GO:0032153">
    <property type="term" value="C:cell division site"/>
    <property type="evidence" value="ECO:0007669"/>
    <property type="project" value="UniProtKB-UniRule"/>
</dbReference>
<feature type="binding site" evidence="8">
    <location>
        <begin position="119"/>
        <end position="121"/>
    </location>
    <ligand>
        <name>GTP</name>
        <dbReference type="ChEBI" id="CHEBI:37565"/>
    </ligand>
</feature>
<dbReference type="FunFam" id="3.40.50.1440:FF:000023">
    <property type="entry name" value="Cell division protein FtsZ"/>
    <property type="match status" value="1"/>
</dbReference>
<dbReference type="Pfam" id="PF00091">
    <property type="entry name" value="Tubulin"/>
    <property type="match status" value="1"/>
</dbReference>
<dbReference type="GO" id="GO:0043093">
    <property type="term" value="P:FtsZ-dependent cytokinesis"/>
    <property type="evidence" value="ECO:0007669"/>
    <property type="project" value="UniProtKB-UniRule"/>
</dbReference>
<evidence type="ECO:0000256" key="6">
    <source>
        <dbReference type="ARBA" id="ARBA00023210"/>
    </source>
</evidence>
<dbReference type="GO" id="GO:0003924">
    <property type="term" value="F:GTPase activity"/>
    <property type="evidence" value="ECO:0007669"/>
    <property type="project" value="UniProtKB-UniRule"/>
</dbReference>
<keyword evidence="5 8" id="KW-0342">GTP-binding</keyword>
<comment type="subunit">
    <text evidence="8">Homodimer. Polymerizes to form a dynamic ring structure in a strictly GTP-dependent manner. Interacts directly with several other division proteins.</text>
</comment>
<dbReference type="HAMAP" id="MF_00909">
    <property type="entry name" value="FtsZ"/>
    <property type="match status" value="1"/>
</dbReference>
<evidence type="ECO:0000256" key="1">
    <source>
        <dbReference type="ARBA" id="ARBA00009690"/>
    </source>
</evidence>
<feature type="binding site" evidence="8">
    <location>
        <position position="197"/>
    </location>
    <ligand>
        <name>GTP</name>
        <dbReference type="ChEBI" id="CHEBI:37565"/>
    </ligand>
</feature>
<dbReference type="NCBIfam" id="TIGR00065">
    <property type="entry name" value="ftsZ"/>
    <property type="match status" value="1"/>
</dbReference>
<evidence type="ECO:0000256" key="4">
    <source>
        <dbReference type="ARBA" id="ARBA00022741"/>
    </source>
</evidence>
<evidence type="ECO:0000256" key="7">
    <source>
        <dbReference type="ARBA" id="ARBA00023306"/>
    </source>
</evidence>
<evidence type="ECO:0000259" key="12">
    <source>
        <dbReference type="SMART" id="SM00865"/>
    </source>
</evidence>
<dbReference type="InterPro" id="IPR020805">
    <property type="entry name" value="Cell_div_FtsZ_CS"/>
</dbReference>
<dbReference type="EMBL" id="VGJJ01000010">
    <property type="protein sequence ID" value="MBM3282112.1"/>
    <property type="molecule type" value="Genomic_DNA"/>
</dbReference>
<protein>
    <recommendedName>
        <fullName evidence="8 9">Cell division protein FtsZ</fullName>
    </recommendedName>
</protein>
<evidence type="ECO:0000256" key="2">
    <source>
        <dbReference type="ARBA" id="ARBA00022490"/>
    </source>
</evidence>
<dbReference type="InterPro" id="IPR024757">
    <property type="entry name" value="FtsZ_C"/>
</dbReference>
<dbReference type="SUPFAM" id="SSF52490">
    <property type="entry name" value="Tubulin nucleotide-binding domain-like"/>
    <property type="match status" value="1"/>
</dbReference>
<comment type="function">
    <text evidence="8">Essential cell division protein that forms a contractile ring structure (Z ring) at the future cell division site. The regulation of the ring assembly controls the timing and the location of cell division. One of the functions of the FtsZ ring is to recruit other cell division proteins to the septum to produce a new cell wall between the dividing cells. Binds GTP and shows GTPase activity.</text>
</comment>
<evidence type="ECO:0000313" key="14">
    <source>
        <dbReference type="Proteomes" id="UP000774699"/>
    </source>
</evidence>
<proteinExistence type="inferred from homology"/>
<dbReference type="PRINTS" id="PR00423">
    <property type="entry name" value="CELLDVISFTSZ"/>
</dbReference>
<evidence type="ECO:0000256" key="8">
    <source>
        <dbReference type="HAMAP-Rule" id="MF_00909"/>
    </source>
</evidence>
<dbReference type="InterPro" id="IPR008280">
    <property type="entry name" value="Tub_FtsZ_C"/>
</dbReference>
<evidence type="ECO:0000259" key="11">
    <source>
        <dbReference type="SMART" id="SM00864"/>
    </source>
</evidence>
<name>A0A8T4C6E1_9ARCH</name>
<dbReference type="SUPFAM" id="SSF55307">
    <property type="entry name" value="Tubulin C-terminal domain-like"/>
    <property type="match status" value="1"/>
</dbReference>
<evidence type="ECO:0000256" key="3">
    <source>
        <dbReference type="ARBA" id="ARBA00022618"/>
    </source>
</evidence>
<comment type="subcellular location">
    <subcellularLocation>
        <location evidence="8">Cytoplasm</location>
    </subcellularLocation>
    <text evidence="8">Assembles at midcell at the inner surface of the cytoplasmic membrane.</text>
</comment>
<sequence length="355" mass="37108">MQKTEQQLKDEEALKAIIQETHAKICVIGAGGGGTNTVQRLSEVGLEGGETYAVNTDAQALLHINAHRKILIGRQLTRGLGAGSDPSVGEAAARESENELKELLNGADLVFITCGLGGGTGTGAAPVIANIAKSQNALTVGVVTLPFTVEGRARIENALEGLNRLRKEADTVIIIPNDKILEIAPDLPVNAAFKVADEVLVNAVKGITEMVTKPGLINLDFADLRTILSKGGAALIGLGESKADKASDARALEAVENALTSPLLDVDISGANRALINVVGGTDMTLREAEMIVEVVGSRIDQNAHIIWGAMIDEGMPRSHIQAMVVIAGGKIPFLDGPAPGQESAKVDLDIEFTE</sequence>
<reference evidence="13" key="1">
    <citation type="submission" date="2019-03" db="EMBL/GenBank/DDBJ databases">
        <title>Lake Tanganyika Metagenome-Assembled Genomes (MAGs).</title>
        <authorList>
            <person name="Tran P."/>
        </authorList>
    </citation>
    <scope>NUCLEOTIDE SEQUENCE</scope>
    <source>
        <strain evidence="13">M_DeepCast_50m_m2_156</strain>
    </source>
</reference>
<dbReference type="SMART" id="SM00865">
    <property type="entry name" value="Tubulin_C"/>
    <property type="match status" value="1"/>
</dbReference>
<dbReference type="AlphaFoldDB" id="A0A8T4C6E1"/>
<dbReference type="InterPro" id="IPR045061">
    <property type="entry name" value="FtsZ/CetZ"/>
</dbReference>
<dbReference type="PANTHER" id="PTHR30314:SF3">
    <property type="entry name" value="MITOCHONDRIAL DIVISION PROTEIN FSZA"/>
    <property type="match status" value="1"/>
</dbReference>
<keyword evidence="6 8" id="KW-0717">Septation</keyword>
<feature type="binding site" evidence="8">
    <location>
        <begin position="32"/>
        <end position="36"/>
    </location>
    <ligand>
        <name>GTP</name>
        <dbReference type="ChEBI" id="CHEBI:37565"/>
    </ligand>
</feature>
<keyword evidence="4 8" id="KW-0547">Nucleotide-binding</keyword>
<dbReference type="Proteomes" id="UP000774699">
    <property type="component" value="Unassembled WGS sequence"/>
</dbReference>
<dbReference type="SMART" id="SM00864">
    <property type="entry name" value="Tubulin"/>
    <property type="match status" value="1"/>
</dbReference>
<dbReference type="InterPro" id="IPR018316">
    <property type="entry name" value="Tubulin/FtsZ_2-layer-sand-dom"/>
</dbReference>
<dbReference type="Gene3D" id="3.40.50.1440">
    <property type="entry name" value="Tubulin/FtsZ, GTPase domain"/>
    <property type="match status" value="1"/>
</dbReference>
<keyword evidence="7 8" id="KW-0131">Cell cycle</keyword>
<dbReference type="InterPro" id="IPR036525">
    <property type="entry name" value="Tubulin/FtsZ_GTPase_sf"/>
</dbReference>
<keyword evidence="3 8" id="KW-0132">Cell division</keyword>
<evidence type="ECO:0000313" key="13">
    <source>
        <dbReference type="EMBL" id="MBM3282112.1"/>
    </source>
</evidence>
<accession>A0A8T4C6E1</accession>
<gene>
    <name evidence="8 13" type="primary">ftsZ</name>
    <name evidence="13" type="ORF">FJY86_02100</name>
</gene>